<keyword evidence="4 5" id="KW-0472">Membrane</keyword>
<evidence type="ECO:0000313" key="7">
    <source>
        <dbReference type="EMBL" id="MEJ5976624.1"/>
    </source>
</evidence>
<feature type="transmembrane region" description="Helical" evidence="5">
    <location>
        <begin position="235"/>
        <end position="253"/>
    </location>
</feature>
<evidence type="ECO:0000313" key="8">
    <source>
        <dbReference type="Proteomes" id="UP001361239"/>
    </source>
</evidence>
<feature type="transmembrane region" description="Helical" evidence="5">
    <location>
        <begin position="25"/>
        <end position="43"/>
    </location>
</feature>
<dbReference type="InterPro" id="IPR052946">
    <property type="entry name" value="Alkaline_pH_Ca-Antiporter"/>
</dbReference>
<feature type="transmembrane region" description="Helical" evidence="5">
    <location>
        <begin position="259"/>
        <end position="280"/>
    </location>
</feature>
<dbReference type="InterPro" id="IPR004837">
    <property type="entry name" value="NaCa_Exmemb"/>
</dbReference>
<protein>
    <submittedName>
        <fullName evidence="7">Ionic transporter y4hA</fullName>
    </submittedName>
</protein>
<comment type="caution">
    <text evidence="7">The sequence shown here is derived from an EMBL/GenBank/DDBJ whole genome shotgun (WGS) entry which is preliminary data.</text>
</comment>
<evidence type="ECO:0000256" key="5">
    <source>
        <dbReference type="SAM" id="Phobius"/>
    </source>
</evidence>
<proteinExistence type="predicted"/>
<feature type="transmembrane region" description="Helical" evidence="5">
    <location>
        <begin position="49"/>
        <end position="69"/>
    </location>
</feature>
<feature type="transmembrane region" description="Helical" evidence="5">
    <location>
        <begin position="81"/>
        <end position="103"/>
    </location>
</feature>
<keyword evidence="2 5" id="KW-0812">Transmembrane</keyword>
<evidence type="ECO:0000256" key="2">
    <source>
        <dbReference type="ARBA" id="ARBA00022692"/>
    </source>
</evidence>
<dbReference type="PANTHER" id="PTHR37958:SF1">
    <property type="entry name" value="SODIUM-POTASSIUM_PROTON ANTIPORTER CHAA"/>
    <property type="match status" value="1"/>
</dbReference>
<comment type="subcellular location">
    <subcellularLocation>
        <location evidence="1">Membrane</location>
        <topology evidence="1">Multi-pass membrane protein</topology>
    </subcellularLocation>
</comment>
<keyword evidence="8" id="KW-1185">Reference proteome</keyword>
<feature type="domain" description="Sodium/calcium exchanger membrane region" evidence="6">
    <location>
        <begin position="52"/>
        <end position="202"/>
    </location>
</feature>
<accession>A0ABU8RV18</accession>
<feature type="transmembrane region" description="Helical" evidence="5">
    <location>
        <begin position="301"/>
        <end position="326"/>
    </location>
</feature>
<evidence type="ECO:0000256" key="1">
    <source>
        <dbReference type="ARBA" id="ARBA00004141"/>
    </source>
</evidence>
<dbReference type="EMBL" id="JBBHJZ010000001">
    <property type="protein sequence ID" value="MEJ5976624.1"/>
    <property type="molecule type" value="Genomic_DNA"/>
</dbReference>
<feature type="transmembrane region" description="Helical" evidence="5">
    <location>
        <begin position="115"/>
        <end position="137"/>
    </location>
</feature>
<dbReference type="Pfam" id="PF01699">
    <property type="entry name" value="Na_Ca_ex"/>
    <property type="match status" value="2"/>
</dbReference>
<feature type="transmembrane region" description="Helical" evidence="5">
    <location>
        <begin position="181"/>
        <end position="200"/>
    </location>
</feature>
<evidence type="ECO:0000256" key="3">
    <source>
        <dbReference type="ARBA" id="ARBA00022989"/>
    </source>
</evidence>
<feature type="transmembrane region" description="Helical" evidence="5">
    <location>
        <begin position="358"/>
        <end position="376"/>
    </location>
</feature>
<dbReference type="PANTHER" id="PTHR37958">
    <property type="entry name" value="SODIUM-POTASSIUM/PROTON ANTIPORTER CHAA"/>
    <property type="match status" value="1"/>
</dbReference>
<feature type="transmembrane region" description="Helical" evidence="5">
    <location>
        <begin position="149"/>
        <end position="169"/>
    </location>
</feature>
<feature type="domain" description="Sodium/calcium exchanger membrane region" evidence="6">
    <location>
        <begin position="234"/>
        <end position="375"/>
    </location>
</feature>
<dbReference type="Proteomes" id="UP001361239">
    <property type="component" value="Unassembled WGS sequence"/>
</dbReference>
<organism evidence="7 8">
    <name type="scientific">Novosphingobium anseongense</name>
    <dbReference type="NCBI Taxonomy" id="3133436"/>
    <lineage>
        <taxon>Bacteria</taxon>
        <taxon>Pseudomonadati</taxon>
        <taxon>Pseudomonadota</taxon>
        <taxon>Alphaproteobacteria</taxon>
        <taxon>Sphingomonadales</taxon>
        <taxon>Sphingomonadaceae</taxon>
        <taxon>Novosphingobium</taxon>
    </lineage>
</organism>
<evidence type="ECO:0000256" key="4">
    <source>
        <dbReference type="ARBA" id="ARBA00023136"/>
    </source>
</evidence>
<dbReference type="RefSeq" id="WP_339586530.1">
    <property type="nucleotide sequence ID" value="NZ_JBBHJZ010000001.1"/>
</dbReference>
<sequence length="378" mass="39537">MFTVLPPRLSTRCTRAFVRVYRQSLGNWPAWIPIVALAALWRLPPQPTAVTIGATCGILVMSVLAAVHHAEVVAHHTGEPLGTLILAIAVTVIEASLILSMMASSPASATLPRDTVYAAIMLILNGLVGLCLLVGGIRHREQYFVLQGVNAALCVLAALATLVLILPTFAADAVADSYSRAQLAFTALASLTLYGTFVFVQTIRHRDYFLPPGEGDLQPDSHAVPPTGSRASASLALLFLSLACVILLAEHLAAPLELAIAAVSLPRAFVGVVVATLVLAPESVAAYRAVRRNRLQTSLNLALGSALATIGLTIPTVATAALAMGWPLSLGIGPREATLLALSLAIAVLSFGTGRTTILQGAVHLVLLATYLFTIVSS</sequence>
<name>A0ABU8RV18_9SPHN</name>
<reference evidence="7 8" key="1">
    <citation type="submission" date="2024-03" db="EMBL/GenBank/DDBJ databases">
        <authorList>
            <person name="Jo J.-H."/>
        </authorList>
    </citation>
    <scope>NUCLEOTIDE SEQUENCE [LARGE SCALE GENOMIC DNA]</scope>
    <source>
        <strain evidence="7 8">PS1R-30</strain>
    </source>
</reference>
<evidence type="ECO:0000259" key="6">
    <source>
        <dbReference type="Pfam" id="PF01699"/>
    </source>
</evidence>
<gene>
    <name evidence="7" type="ORF">WG901_08260</name>
</gene>
<keyword evidence="3 5" id="KW-1133">Transmembrane helix</keyword>